<dbReference type="Proteomes" id="UP000182764">
    <property type="component" value="Unassembled WGS sequence"/>
</dbReference>
<evidence type="ECO:0000256" key="5">
    <source>
        <dbReference type="ARBA" id="ARBA00012670"/>
    </source>
</evidence>
<dbReference type="InterPro" id="IPR017853">
    <property type="entry name" value="GH"/>
</dbReference>
<keyword evidence="8" id="KW-0326">Glycosidase</keyword>
<gene>
    <name evidence="10" type="ORF">SAMN04487839_1032</name>
</gene>
<name>A0A1H7VXF1_9STRE</name>
<dbReference type="SUPFAM" id="SSF51011">
    <property type="entry name" value="Glycosyl hydrolase domain"/>
    <property type="match status" value="1"/>
</dbReference>
<sequence length="511" mass="57625">MKSIRKGKDMQKASLRVVKDMTISKVDKRLFGSFIEHMGRAVYGGIYQPNHVTSDEDGFRNDVKELVKELGVTLVRYPGGNFLSGYNWEDGIGPKDKRPVRTDLAWRAIETNQVGIHEFAKWAKEVGVEVNMAVNMGTRGIDEARHLVEYCNFEGGTYWSDKRIENGQKEPFGFKTWCIGNEMDGPWQIGHKTAEEYGRAAAETAKAMKLVDDSIELVACGSSTSHMPTFGDWELTVLDHTYDHVDYLSLHQYYGNPANNLDEYLACSLDMDDFIKGVVAICDAVKAKKHSKKQMNLSFDEWNIWYHSNESDKQIKPWLIAPPQLEDHYNFEDVLVLGTLLITLLKHADRVKIACLAQLVNVIAPIFTEENDNESLAWRQTTFYPFMQAAKYGKGTVMMPLISCDGYKTENYDKVPYLESIAVLNEDETELTIFAVNRSREQMTLSLDTLGLDVESVIGFSHMAGHDIKAVNSLTSGDIKPVASDNYQLADGNLDVVLEGLSWNTIRVVVK</sequence>
<dbReference type="GO" id="GO:0046556">
    <property type="term" value="F:alpha-L-arabinofuranosidase activity"/>
    <property type="evidence" value="ECO:0007669"/>
    <property type="project" value="UniProtKB-EC"/>
</dbReference>
<comment type="catalytic activity">
    <reaction evidence="1">
        <text>Hydrolysis of terminal non-reducing alpha-L-arabinofuranoside residues in alpha-L-arabinosides.</text>
        <dbReference type="EC" id="3.2.1.55"/>
    </reaction>
</comment>
<evidence type="ECO:0000256" key="1">
    <source>
        <dbReference type="ARBA" id="ARBA00001462"/>
    </source>
</evidence>
<evidence type="ECO:0000259" key="9">
    <source>
        <dbReference type="SMART" id="SM00813"/>
    </source>
</evidence>
<dbReference type="GO" id="GO:0046373">
    <property type="term" value="P:L-arabinose metabolic process"/>
    <property type="evidence" value="ECO:0007669"/>
    <property type="project" value="InterPro"/>
</dbReference>
<dbReference type="InterPro" id="IPR010720">
    <property type="entry name" value="Alpha-L-AF_C"/>
</dbReference>
<keyword evidence="6" id="KW-0378">Hydrolase</keyword>
<dbReference type="EMBL" id="FOBM01000003">
    <property type="protein sequence ID" value="SEM13465.1"/>
    <property type="molecule type" value="Genomic_DNA"/>
</dbReference>
<dbReference type="InterPro" id="IPR013780">
    <property type="entry name" value="Glyco_hydro_b"/>
</dbReference>
<dbReference type="Pfam" id="PF22848">
    <property type="entry name" value="ASD1_dom"/>
    <property type="match status" value="1"/>
</dbReference>
<dbReference type="PANTHER" id="PTHR43576:SF3">
    <property type="entry name" value="ALPHA-L-ARABINOFURANOSIDASE C"/>
    <property type="match status" value="1"/>
</dbReference>
<accession>A0A1H7VXF1</accession>
<evidence type="ECO:0000256" key="3">
    <source>
        <dbReference type="ARBA" id="ARBA00007186"/>
    </source>
</evidence>
<comment type="pathway">
    <text evidence="2">Glycan metabolism.</text>
</comment>
<evidence type="ECO:0000256" key="8">
    <source>
        <dbReference type="ARBA" id="ARBA00023295"/>
    </source>
</evidence>
<feature type="domain" description="Alpha-L-arabinofuranosidase C-terminal" evidence="9">
    <location>
        <begin position="300"/>
        <end position="502"/>
    </location>
</feature>
<reference evidence="10 11" key="1">
    <citation type="submission" date="2016-10" db="EMBL/GenBank/DDBJ databases">
        <authorList>
            <person name="de Groot N.N."/>
        </authorList>
    </citation>
    <scope>NUCLEOTIDE SEQUENCE [LARGE SCALE GENOMIC DNA]</scope>
    <source>
        <strain evidence="10 11">VTM1R29</strain>
    </source>
</reference>
<dbReference type="Pfam" id="PF06964">
    <property type="entry name" value="Alpha-L-AF_C"/>
    <property type="match status" value="1"/>
</dbReference>
<evidence type="ECO:0000256" key="6">
    <source>
        <dbReference type="ARBA" id="ARBA00022801"/>
    </source>
</evidence>
<dbReference type="GO" id="GO:0000272">
    <property type="term" value="P:polysaccharide catabolic process"/>
    <property type="evidence" value="ECO:0007669"/>
    <property type="project" value="TreeGrafter"/>
</dbReference>
<dbReference type="InterPro" id="IPR055235">
    <property type="entry name" value="ASD1_cat"/>
</dbReference>
<dbReference type="SMART" id="SM00813">
    <property type="entry name" value="Alpha-L-AF_C"/>
    <property type="match status" value="1"/>
</dbReference>
<keyword evidence="7" id="KW-0119">Carbohydrate metabolism</keyword>
<dbReference type="AlphaFoldDB" id="A0A1H7VXF1"/>
<evidence type="ECO:0000313" key="10">
    <source>
        <dbReference type="EMBL" id="SEM13465.1"/>
    </source>
</evidence>
<proteinExistence type="inferred from homology"/>
<evidence type="ECO:0000256" key="4">
    <source>
        <dbReference type="ARBA" id="ARBA00011165"/>
    </source>
</evidence>
<evidence type="ECO:0000256" key="2">
    <source>
        <dbReference type="ARBA" id="ARBA00004881"/>
    </source>
</evidence>
<comment type="similarity">
    <text evidence="3">Belongs to the glycosyl hydrolase 51 family.</text>
</comment>
<dbReference type="Gene3D" id="2.60.40.1180">
    <property type="entry name" value="Golgi alpha-mannosidase II"/>
    <property type="match status" value="1"/>
</dbReference>
<protein>
    <recommendedName>
        <fullName evidence="5">non-reducing end alpha-L-arabinofuranosidase</fullName>
        <ecNumber evidence="5">3.2.1.55</ecNumber>
    </recommendedName>
</protein>
<evidence type="ECO:0000313" key="11">
    <source>
        <dbReference type="Proteomes" id="UP000182764"/>
    </source>
</evidence>
<dbReference type="EC" id="3.2.1.55" evidence="5"/>
<comment type="subunit">
    <text evidence="4">Homohexamer; trimer of dimers.</text>
</comment>
<dbReference type="Gene3D" id="3.20.20.80">
    <property type="entry name" value="Glycosidases"/>
    <property type="match status" value="1"/>
</dbReference>
<organism evidence="10 11">
    <name type="scientific">Streptococcus gallolyticus</name>
    <dbReference type="NCBI Taxonomy" id="315405"/>
    <lineage>
        <taxon>Bacteria</taxon>
        <taxon>Bacillati</taxon>
        <taxon>Bacillota</taxon>
        <taxon>Bacilli</taxon>
        <taxon>Lactobacillales</taxon>
        <taxon>Streptococcaceae</taxon>
        <taxon>Streptococcus</taxon>
    </lineage>
</organism>
<dbReference type="PANTHER" id="PTHR43576">
    <property type="entry name" value="ALPHA-L-ARABINOFURANOSIDASE C-RELATED"/>
    <property type="match status" value="1"/>
</dbReference>
<evidence type="ECO:0000256" key="7">
    <source>
        <dbReference type="ARBA" id="ARBA00023277"/>
    </source>
</evidence>
<dbReference type="SUPFAM" id="SSF51445">
    <property type="entry name" value="(Trans)glycosidases"/>
    <property type="match status" value="1"/>
</dbReference>